<dbReference type="Pfam" id="PF00431">
    <property type="entry name" value="CUB"/>
    <property type="match status" value="1"/>
</dbReference>
<sequence length="259" mass="28462">MLTSVHSCILVILVVSTVRAQRCNETTEISTPMNITRPVAGERSSVPCILTFIAPNDQRLKFSFMNLSNMISNSTNCSENSIKFADTANGLRNATLYCEKNSPPVSFISNGSSSYIQYQVRQNDTSNFTVQVTNVDPRQPCGSFPVQFSGTSSAFEFPAQNHTVEVGTECIYKTSTTPGSNLTVIIDQIRLGPNGSCTNDYVLFGSDSGFNLTTSYKKCGNETPNDNYTTIGNTLYWRVKVMNLTTQPYLRATIKSGKL</sequence>
<dbReference type="InterPro" id="IPR000859">
    <property type="entry name" value="CUB_dom"/>
</dbReference>
<proteinExistence type="predicted"/>
<keyword evidence="6" id="KW-1185">Reference proteome</keyword>
<dbReference type="Proteomes" id="UP000728185">
    <property type="component" value="Unassembled WGS sequence"/>
</dbReference>
<dbReference type="EMBL" id="LUCM01004838">
    <property type="protein sequence ID" value="KAA0193743.1"/>
    <property type="molecule type" value="Genomic_DNA"/>
</dbReference>
<dbReference type="SUPFAM" id="SSF49854">
    <property type="entry name" value="Spermadhesin, CUB domain"/>
    <property type="match status" value="2"/>
</dbReference>
<keyword evidence="3" id="KW-0732">Signal</keyword>
<feature type="domain" description="CUB" evidence="4">
    <location>
        <begin position="141"/>
        <end position="235"/>
    </location>
</feature>
<evidence type="ECO:0000313" key="5">
    <source>
        <dbReference type="EMBL" id="KAA0193743.1"/>
    </source>
</evidence>
<comment type="caution">
    <text evidence="2">Lacks conserved residue(s) required for the propagation of feature annotation.</text>
</comment>
<accession>A0A8E0RY10</accession>
<dbReference type="InterPro" id="IPR035914">
    <property type="entry name" value="Sperma_CUB_dom_sf"/>
</dbReference>
<name>A0A8E0RY10_9TREM</name>
<dbReference type="Gene3D" id="2.60.120.290">
    <property type="entry name" value="Spermadhesin, CUB domain"/>
    <property type="match status" value="2"/>
</dbReference>
<reference evidence="5" key="1">
    <citation type="submission" date="2019-05" db="EMBL/GenBank/DDBJ databases">
        <title>Annotation for the trematode Fasciolopsis buski.</title>
        <authorList>
            <person name="Choi Y.-J."/>
        </authorList>
    </citation>
    <scope>NUCLEOTIDE SEQUENCE</scope>
    <source>
        <strain evidence="5">HT</strain>
        <tissue evidence="5">Whole worm</tissue>
    </source>
</reference>
<evidence type="ECO:0000256" key="3">
    <source>
        <dbReference type="SAM" id="SignalP"/>
    </source>
</evidence>
<keyword evidence="1" id="KW-1015">Disulfide bond</keyword>
<dbReference type="PROSITE" id="PS01180">
    <property type="entry name" value="CUB"/>
    <property type="match status" value="2"/>
</dbReference>
<organism evidence="5 6">
    <name type="scientific">Fasciolopsis buskii</name>
    <dbReference type="NCBI Taxonomy" id="27845"/>
    <lineage>
        <taxon>Eukaryota</taxon>
        <taxon>Metazoa</taxon>
        <taxon>Spiralia</taxon>
        <taxon>Lophotrochozoa</taxon>
        <taxon>Platyhelminthes</taxon>
        <taxon>Trematoda</taxon>
        <taxon>Digenea</taxon>
        <taxon>Plagiorchiida</taxon>
        <taxon>Echinostomata</taxon>
        <taxon>Echinostomatoidea</taxon>
        <taxon>Fasciolidae</taxon>
        <taxon>Fasciolopsis</taxon>
    </lineage>
</organism>
<gene>
    <name evidence="5" type="ORF">FBUS_06690</name>
</gene>
<feature type="signal peptide" evidence="3">
    <location>
        <begin position="1"/>
        <end position="20"/>
    </location>
</feature>
<dbReference type="OrthoDB" id="10373801at2759"/>
<comment type="caution">
    <text evidence="5">The sequence shown here is derived from an EMBL/GenBank/DDBJ whole genome shotgun (WGS) entry which is preliminary data.</text>
</comment>
<evidence type="ECO:0000256" key="1">
    <source>
        <dbReference type="ARBA" id="ARBA00023157"/>
    </source>
</evidence>
<protein>
    <recommendedName>
        <fullName evidence="4">CUB domain-containing protein</fullName>
    </recommendedName>
</protein>
<dbReference type="AlphaFoldDB" id="A0A8E0RY10"/>
<evidence type="ECO:0000256" key="2">
    <source>
        <dbReference type="PROSITE-ProRule" id="PRU00059"/>
    </source>
</evidence>
<evidence type="ECO:0000259" key="4">
    <source>
        <dbReference type="PROSITE" id="PS01180"/>
    </source>
</evidence>
<evidence type="ECO:0000313" key="6">
    <source>
        <dbReference type="Proteomes" id="UP000728185"/>
    </source>
</evidence>
<feature type="domain" description="CUB" evidence="4">
    <location>
        <begin position="23"/>
        <end position="135"/>
    </location>
</feature>
<feature type="chain" id="PRO_5034283189" description="CUB domain-containing protein" evidence="3">
    <location>
        <begin position="21"/>
        <end position="259"/>
    </location>
</feature>